<organism evidence="2 3">
    <name type="scientific">Ancylomarina salipaludis</name>
    <dbReference type="NCBI Taxonomy" id="2501299"/>
    <lineage>
        <taxon>Bacteria</taxon>
        <taxon>Pseudomonadati</taxon>
        <taxon>Bacteroidota</taxon>
        <taxon>Bacteroidia</taxon>
        <taxon>Marinilabiliales</taxon>
        <taxon>Marinifilaceae</taxon>
        <taxon>Ancylomarina</taxon>
    </lineage>
</organism>
<reference evidence="2 3" key="1">
    <citation type="submission" date="2019-01" db="EMBL/GenBank/DDBJ databases">
        <title>Ancylomarina salipaludis sp. nov., isolated from a salt marsh.</title>
        <authorList>
            <person name="Yoon J.-H."/>
        </authorList>
    </citation>
    <scope>NUCLEOTIDE SEQUENCE [LARGE SCALE GENOMIC DNA]</scope>
    <source>
        <strain evidence="2 3">SHSM-M15</strain>
    </source>
</reference>
<dbReference type="AlphaFoldDB" id="A0A4Q1JR54"/>
<protein>
    <recommendedName>
        <fullName evidence="1">KAP NTPase domain-containing protein</fullName>
    </recommendedName>
</protein>
<name>A0A4Q1JR54_9BACT</name>
<dbReference type="InterPro" id="IPR011646">
    <property type="entry name" value="KAP_P-loop"/>
</dbReference>
<dbReference type="Proteomes" id="UP000289703">
    <property type="component" value="Unassembled WGS sequence"/>
</dbReference>
<dbReference type="EMBL" id="SAXA01000001">
    <property type="protein sequence ID" value="RXQ97678.1"/>
    <property type="molecule type" value="Genomic_DNA"/>
</dbReference>
<dbReference type="RefSeq" id="WP_129252407.1">
    <property type="nucleotide sequence ID" value="NZ_SAXA01000001.1"/>
</dbReference>
<sequence>MTEDHALLETVSLESDITEISIDKPLQDFYSHLSYNERIIFSAKFGDGKTYFLNKFFEEHKDEYEAIRIFPVNYQVADNKDVFELVKRDILIHLLGNELVDDEDFFDEILYAQNYLFQNGKDILLDILEIVPSVKTPAKILKKCFCHLRKYELQKAEFEKSVTNRIEDYLKSFEDAKGIIEFDSISELICRVIRRIREKEKKVILVVDDLDRLDPAHLFRILNVVTAHIDDRIILNEEFESTTCNKFGFDKIITVFDYNNVKIIYKHLYGCLESFDGYISKFISGKPFLYSFSKDSLDFVIDHLSENCGIDKKILKLDRIVGLISSMSVRNKLKLIEPFDVEIIDEFIEQENFKITTLNTFTRLLVLLKRLSVDFASITKYIAEIGVNNTLELIGVGLYFGKRIRFENDFILIPDSPSSTRYMRVKIVTKMSGDYIEKIVFEEVRETVNLQVLKDELVIAYNTFSRYLKA</sequence>
<proteinExistence type="predicted"/>
<dbReference type="InterPro" id="IPR027417">
    <property type="entry name" value="P-loop_NTPase"/>
</dbReference>
<evidence type="ECO:0000313" key="3">
    <source>
        <dbReference type="Proteomes" id="UP000289703"/>
    </source>
</evidence>
<dbReference type="OrthoDB" id="871734at2"/>
<keyword evidence="3" id="KW-1185">Reference proteome</keyword>
<evidence type="ECO:0000313" key="2">
    <source>
        <dbReference type="EMBL" id="RXQ97678.1"/>
    </source>
</evidence>
<evidence type="ECO:0000259" key="1">
    <source>
        <dbReference type="Pfam" id="PF07693"/>
    </source>
</evidence>
<accession>A0A4Q1JR54</accession>
<gene>
    <name evidence="2" type="ORF">EO244_01990</name>
</gene>
<feature type="domain" description="KAP NTPase" evidence="1">
    <location>
        <begin position="39"/>
        <end position="227"/>
    </location>
</feature>
<dbReference type="Pfam" id="PF07693">
    <property type="entry name" value="KAP_NTPase"/>
    <property type="match status" value="1"/>
</dbReference>
<dbReference type="Gene3D" id="3.40.50.300">
    <property type="entry name" value="P-loop containing nucleotide triphosphate hydrolases"/>
    <property type="match status" value="1"/>
</dbReference>
<comment type="caution">
    <text evidence="2">The sequence shown here is derived from an EMBL/GenBank/DDBJ whole genome shotgun (WGS) entry which is preliminary data.</text>
</comment>